<name>A0A445MJB5_ENSVE</name>
<reference evidence="1" key="1">
    <citation type="journal article" date="2018" name="Data Brief">
        <title>Genome sequence data from 17 accessions of Ensete ventricosum, a staple food crop for millions in Ethiopia.</title>
        <authorList>
            <person name="Yemataw Z."/>
            <person name="Muzemil S."/>
            <person name="Ambachew D."/>
            <person name="Tripathi L."/>
            <person name="Tesfaye K."/>
            <person name="Chala A."/>
            <person name="Farbos A."/>
            <person name="O'Neill P."/>
            <person name="Moore K."/>
            <person name="Grant M."/>
            <person name="Studholme D.J."/>
        </authorList>
    </citation>
    <scope>NUCLEOTIDE SEQUENCE [LARGE SCALE GENOMIC DNA]</scope>
    <source>
        <tissue evidence="1">Leaf</tissue>
    </source>
</reference>
<evidence type="ECO:0000313" key="1">
    <source>
        <dbReference type="EMBL" id="RZR74345.1"/>
    </source>
</evidence>
<protein>
    <submittedName>
        <fullName evidence="1">Uncharacterized protein</fullName>
    </submittedName>
</protein>
<proteinExistence type="predicted"/>
<dbReference type="Proteomes" id="UP000290560">
    <property type="component" value="Unassembled WGS sequence"/>
</dbReference>
<sequence length="210" mass="23575">MIFGTYLRCPSPPSPSLHRCRRHYAGRDNRCLSVVALPRGDHPYGLPRAAGPCVRPTTASPVGGLQPTVSASGCCPCRRSLVGCYLYGLALATPTGWPWQHPTAPLQRALATTGCPYSRPGCGWPHLQRAWSMASHPCRWHGYGWPPVLAAFTTKMQQERVERFYAIQFHHMQFKTNLSHRNLGSDTIVGKPQRDYHMRNINQNKNRFPT</sequence>
<gene>
    <name evidence="1" type="ORF">BHM03_00035691</name>
</gene>
<dbReference type="AlphaFoldDB" id="A0A445MJB5"/>
<organism evidence="1">
    <name type="scientific">Ensete ventricosum</name>
    <name type="common">Abyssinian banana</name>
    <name type="synonym">Musa ensete</name>
    <dbReference type="NCBI Taxonomy" id="4639"/>
    <lineage>
        <taxon>Eukaryota</taxon>
        <taxon>Viridiplantae</taxon>
        <taxon>Streptophyta</taxon>
        <taxon>Embryophyta</taxon>
        <taxon>Tracheophyta</taxon>
        <taxon>Spermatophyta</taxon>
        <taxon>Magnoliopsida</taxon>
        <taxon>Liliopsida</taxon>
        <taxon>Zingiberales</taxon>
        <taxon>Musaceae</taxon>
        <taxon>Ensete</taxon>
    </lineage>
</organism>
<accession>A0A445MJB5</accession>
<dbReference type="EMBL" id="KV876205">
    <property type="protein sequence ID" value="RZR74345.1"/>
    <property type="molecule type" value="Genomic_DNA"/>
</dbReference>